<feature type="transmembrane region" description="Helical" evidence="1">
    <location>
        <begin position="6"/>
        <end position="24"/>
    </location>
</feature>
<evidence type="ECO:0000313" key="3">
    <source>
        <dbReference type="Proteomes" id="UP001211015"/>
    </source>
</evidence>
<dbReference type="Proteomes" id="UP001211015">
    <property type="component" value="Unassembled WGS sequence"/>
</dbReference>
<sequence>MMKSLHKLFFTLISTIWIVIIYGIDQEWNFVKQSSLLTAICLASTPFLLITIWYVITKTCCSSDNVYNCENIDEVNNDFLANYLGYFFIGIGLDNCHTLAWIYIIVFAFTFASQTQFFNPMLLLIGYKYYYITISEGTKITIISRQTYRNAKELHTENLKRLSDTAFIEFGGTK</sequence>
<reference evidence="2" key="1">
    <citation type="submission" date="2023-01" db="EMBL/GenBank/DDBJ databases">
        <title>Human gut microbiome strain richness.</title>
        <authorList>
            <person name="Chen-Liaw A."/>
        </authorList>
    </citation>
    <scope>NUCLEOTIDE SEQUENCE</scope>
    <source>
        <strain evidence="2">1001275st1_F4_1001275B_160808</strain>
    </source>
</reference>
<evidence type="ECO:0000313" key="2">
    <source>
        <dbReference type="EMBL" id="MDB8745490.1"/>
    </source>
</evidence>
<proteinExistence type="predicted"/>
<name>A0AAW6EAS6_9FIRM</name>
<gene>
    <name evidence="2" type="ORF">PNU62_10715</name>
</gene>
<keyword evidence="1" id="KW-0812">Transmembrane</keyword>
<dbReference type="AlphaFoldDB" id="A0AAW6EAS6"/>
<feature type="transmembrane region" description="Helical" evidence="1">
    <location>
        <begin position="83"/>
        <end position="112"/>
    </location>
</feature>
<accession>A0AAW6EAS6</accession>
<organism evidence="2 3">
    <name type="scientific">Ruminococcus bicirculans</name>
    <name type="common">ex Wegman et al. 2014</name>
    <dbReference type="NCBI Taxonomy" id="1160721"/>
    <lineage>
        <taxon>Bacteria</taxon>
        <taxon>Bacillati</taxon>
        <taxon>Bacillota</taxon>
        <taxon>Clostridia</taxon>
        <taxon>Eubacteriales</taxon>
        <taxon>Oscillospiraceae</taxon>
        <taxon>Ruminococcus</taxon>
    </lineage>
</organism>
<feature type="transmembrane region" description="Helical" evidence="1">
    <location>
        <begin position="36"/>
        <end position="56"/>
    </location>
</feature>
<keyword evidence="1" id="KW-1133">Transmembrane helix</keyword>
<evidence type="ECO:0000256" key="1">
    <source>
        <dbReference type="SAM" id="Phobius"/>
    </source>
</evidence>
<dbReference type="EMBL" id="JAQMLV010000014">
    <property type="protein sequence ID" value="MDB8745490.1"/>
    <property type="molecule type" value="Genomic_DNA"/>
</dbReference>
<protein>
    <submittedName>
        <fullName evidence="2">Uncharacterized protein</fullName>
    </submittedName>
</protein>
<keyword evidence="1" id="KW-0472">Membrane</keyword>
<comment type="caution">
    <text evidence="2">The sequence shown here is derived from an EMBL/GenBank/DDBJ whole genome shotgun (WGS) entry which is preliminary data.</text>
</comment>
<dbReference type="RefSeq" id="WP_195389155.1">
    <property type="nucleotide sequence ID" value="NZ_JADNGL010000028.1"/>
</dbReference>